<feature type="compositionally biased region" description="Pro residues" evidence="2">
    <location>
        <begin position="123"/>
        <end position="146"/>
    </location>
</feature>
<comment type="caution">
    <text evidence="3">The sequence shown here is derived from an EMBL/GenBank/DDBJ whole genome shotgun (WGS) entry which is preliminary data.</text>
</comment>
<keyword evidence="1" id="KW-0175">Coiled coil</keyword>
<organism evidence="3 4">
    <name type="scientific">Nocardioides luti</name>
    <dbReference type="NCBI Taxonomy" id="2761101"/>
    <lineage>
        <taxon>Bacteria</taxon>
        <taxon>Bacillati</taxon>
        <taxon>Actinomycetota</taxon>
        <taxon>Actinomycetes</taxon>
        <taxon>Propionibacteriales</taxon>
        <taxon>Nocardioidaceae</taxon>
        <taxon>Nocardioides</taxon>
    </lineage>
</organism>
<gene>
    <name evidence="3" type="ORF">H5V45_13620</name>
</gene>
<feature type="coiled-coil region" evidence="1">
    <location>
        <begin position="9"/>
        <end position="43"/>
    </location>
</feature>
<dbReference type="RefSeq" id="WP_185253428.1">
    <property type="nucleotide sequence ID" value="NZ_JACKXE010000001.1"/>
</dbReference>
<evidence type="ECO:0000256" key="2">
    <source>
        <dbReference type="SAM" id="MobiDB-lite"/>
    </source>
</evidence>
<evidence type="ECO:0000313" key="4">
    <source>
        <dbReference type="Proteomes" id="UP000523955"/>
    </source>
</evidence>
<dbReference type="AlphaFoldDB" id="A0A7X0RHR5"/>
<evidence type="ECO:0000256" key="1">
    <source>
        <dbReference type="SAM" id="Coils"/>
    </source>
</evidence>
<keyword evidence="4" id="KW-1185">Reference proteome</keyword>
<dbReference type="Proteomes" id="UP000523955">
    <property type="component" value="Unassembled WGS sequence"/>
</dbReference>
<dbReference type="EMBL" id="JACKXE010000001">
    <property type="protein sequence ID" value="MBB6628360.1"/>
    <property type="molecule type" value="Genomic_DNA"/>
</dbReference>
<reference evidence="3 4" key="1">
    <citation type="submission" date="2020-08" db="EMBL/GenBank/DDBJ databases">
        <authorList>
            <person name="Seo M.-J."/>
        </authorList>
    </citation>
    <scope>NUCLEOTIDE SEQUENCE [LARGE SCALE GENOMIC DNA]</scope>
    <source>
        <strain evidence="3 4">KIGAM211</strain>
    </source>
</reference>
<sequence>MSAHEEEYVARLESLLAGLQRDAAESQRELVESQQQRAEAARNGELGRDWQDVQRRIDAGQATLNGVFSGEDDSPAARRLLDLSQQNISRMAEEMPIELQEEVAETQAEIALLGRGGIAPTTPILPPDPDDPLAPPAPPTDGPGPA</sequence>
<proteinExistence type="predicted"/>
<protein>
    <submittedName>
        <fullName evidence="3">Uncharacterized protein</fullName>
    </submittedName>
</protein>
<accession>A0A7X0RHR5</accession>
<name>A0A7X0RHR5_9ACTN</name>
<feature type="region of interest" description="Disordered" evidence="2">
    <location>
        <begin position="117"/>
        <end position="146"/>
    </location>
</feature>
<evidence type="ECO:0000313" key="3">
    <source>
        <dbReference type="EMBL" id="MBB6628360.1"/>
    </source>
</evidence>